<comment type="caution">
    <text evidence="1">The sequence shown here is derived from an EMBL/GenBank/DDBJ whole genome shotgun (WGS) entry which is preliminary data.</text>
</comment>
<reference evidence="1 2" key="1">
    <citation type="journal article" date="2022" name="DNA Res.">
        <title>Chromosomal-level genome assembly of the orchid tree Bauhinia variegata (Leguminosae; Cercidoideae) supports the allotetraploid origin hypothesis of Bauhinia.</title>
        <authorList>
            <person name="Zhong Y."/>
            <person name="Chen Y."/>
            <person name="Zheng D."/>
            <person name="Pang J."/>
            <person name="Liu Y."/>
            <person name="Luo S."/>
            <person name="Meng S."/>
            <person name="Qian L."/>
            <person name="Wei D."/>
            <person name="Dai S."/>
            <person name="Zhou R."/>
        </authorList>
    </citation>
    <scope>NUCLEOTIDE SEQUENCE [LARGE SCALE GENOMIC DNA]</scope>
    <source>
        <strain evidence="1">BV-YZ2020</strain>
    </source>
</reference>
<name>A0ACB9KPD7_BAUVA</name>
<evidence type="ECO:0000313" key="1">
    <source>
        <dbReference type="EMBL" id="KAI4299043.1"/>
    </source>
</evidence>
<dbReference type="Proteomes" id="UP000828941">
    <property type="component" value="Chromosome 13"/>
</dbReference>
<proteinExistence type="predicted"/>
<dbReference type="EMBL" id="CM039438">
    <property type="protein sequence ID" value="KAI4299043.1"/>
    <property type="molecule type" value="Genomic_DNA"/>
</dbReference>
<protein>
    <submittedName>
        <fullName evidence="1">Uncharacterized protein</fullName>
    </submittedName>
</protein>
<gene>
    <name evidence="1" type="ORF">L6164_032539</name>
</gene>
<organism evidence="1 2">
    <name type="scientific">Bauhinia variegata</name>
    <name type="common">Purple orchid tree</name>
    <name type="synonym">Phanera variegata</name>
    <dbReference type="NCBI Taxonomy" id="167791"/>
    <lineage>
        <taxon>Eukaryota</taxon>
        <taxon>Viridiplantae</taxon>
        <taxon>Streptophyta</taxon>
        <taxon>Embryophyta</taxon>
        <taxon>Tracheophyta</taxon>
        <taxon>Spermatophyta</taxon>
        <taxon>Magnoliopsida</taxon>
        <taxon>eudicotyledons</taxon>
        <taxon>Gunneridae</taxon>
        <taxon>Pentapetalae</taxon>
        <taxon>rosids</taxon>
        <taxon>fabids</taxon>
        <taxon>Fabales</taxon>
        <taxon>Fabaceae</taxon>
        <taxon>Cercidoideae</taxon>
        <taxon>Cercideae</taxon>
        <taxon>Bauhiniinae</taxon>
        <taxon>Bauhinia</taxon>
    </lineage>
</organism>
<keyword evidence="2" id="KW-1185">Reference proteome</keyword>
<evidence type="ECO:0000313" key="2">
    <source>
        <dbReference type="Proteomes" id="UP000828941"/>
    </source>
</evidence>
<sequence>MEYNAHLMFSLILLQAPPPNCFYSFDLSSSPAIACGSVRFSKAMSVSDHVVTTSESSDMKLLECSVL</sequence>
<accession>A0ACB9KPD7</accession>